<dbReference type="Pfam" id="PF00582">
    <property type="entry name" value="Usp"/>
    <property type="match status" value="1"/>
</dbReference>
<evidence type="ECO:0000313" key="4">
    <source>
        <dbReference type="Proteomes" id="UP000324760"/>
    </source>
</evidence>
<organism evidence="3 4">
    <name type="scientific">Neptunomonas concharum</name>
    <dbReference type="NCBI Taxonomy" id="1031538"/>
    <lineage>
        <taxon>Bacteria</taxon>
        <taxon>Pseudomonadati</taxon>
        <taxon>Pseudomonadota</taxon>
        <taxon>Gammaproteobacteria</taxon>
        <taxon>Oceanospirillales</taxon>
        <taxon>Oceanospirillaceae</taxon>
        <taxon>Neptunomonas</taxon>
    </lineage>
</organism>
<dbReference type="PANTHER" id="PTHR46268:SF6">
    <property type="entry name" value="UNIVERSAL STRESS PROTEIN UP12"/>
    <property type="match status" value="1"/>
</dbReference>
<dbReference type="CDD" id="cd00293">
    <property type="entry name" value="USP-like"/>
    <property type="match status" value="1"/>
</dbReference>
<name>A0A5P1RAQ9_9GAMM</name>
<dbReference type="KEGG" id="ncu:F0U83_08115"/>
<protein>
    <submittedName>
        <fullName evidence="3">Universal stress protein</fullName>
    </submittedName>
</protein>
<evidence type="ECO:0000259" key="2">
    <source>
        <dbReference type="Pfam" id="PF00582"/>
    </source>
</evidence>
<proteinExistence type="inferred from homology"/>
<dbReference type="RefSeq" id="WP_138987294.1">
    <property type="nucleotide sequence ID" value="NZ_CP043869.1"/>
</dbReference>
<dbReference type="AlphaFoldDB" id="A0A5P1RAQ9"/>
<reference evidence="3 4" key="1">
    <citation type="journal article" date="2019" name="Biochem. Eng. J.">
        <title>Metabolic engineering of the marine bacteria Neptunomonas concharum for the production of acetoin and meso-2,3-butanediol from acetate.</title>
        <authorList>
            <person name="Li W."/>
            <person name="Pu N."/>
            <person name="Liu C.-X."/>
            <person name="Yuan Q.-P."/>
            <person name="Li Z.-J."/>
        </authorList>
    </citation>
    <scope>NUCLEOTIDE SEQUENCE [LARGE SCALE GENOMIC DNA]</scope>
    <source>
        <strain evidence="3 4">JCM17730</strain>
    </source>
</reference>
<gene>
    <name evidence="3" type="ORF">F0U83_08115</name>
</gene>
<dbReference type="InterPro" id="IPR014729">
    <property type="entry name" value="Rossmann-like_a/b/a_fold"/>
</dbReference>
<feature type="domain" description="UspA" evidence="2">
    <location>
        <begin position="1"/>
        <end position="142"/>
    </location>
</feature>
<dbReference type="Gene3D" id="3.40.50.620">
    <property type="entry name" value="HUPs"/>
    <property type="match status" value="1"/>
</dbReference>
<comment type="similarity">
    <text evidence="1">Belongs to the universal stress protein A family.</text>
</comment>
<keyword evidence="4" id="KW-1185">Reference proteome</keyword>
<dbReference type="EMBL" id="CP043869">
    <property type="protein sequence ID" value="QEQ96683.1"/>
    <property type="molecule type" value="Genomic_DNA"/>
</dbReference>
<evidence type="ECO:0000313" key="3">
    <source>
        <dbReference type="EMBL" id="QEQ96683.1"/>
    </source>
</evidence>
<dbReference type="OrthoDB" id="9792500at2"/>
<dbReference type="PANTHER" id="PTHR46268">
    <property type="entry name" value="STRESS RESPONSE PROTEIN NHAX"/>
    <property type="match status" value="1"/>
</dbReference>
<accession>A0A5P1RAQ9</accession>
<dbReference type="InterPro" id="IPR006015">
    <property type="entry name" value="Universal_stress_UspA"/>
</dbReference>
<dbReference type="InterPro" id="IPR006016">
    <property type="entry name" value="UspA"/>
</dbReference>
<dbReference type="PRINTS" id="PR01438">
    <property type="entry name" value="UNVRSLSTRESS"/>
</dbReference>
<evidence type="ECO:0000256" key="1">
    <source>
        <dbReference type="ARBA" id="ARBA00008791"/>
    </source>
</evidence>
<sequence length="143" mass="15944">MFKKVLVPVDLNEPAFSEKAMALALREMDDQDSELHLIAIVPGFTNSYVASYFSESTHKKAVKELAQKLKEYASSHVPEGVKSVLKVYEGSPAEQIVAYIKKQQIDLVIMSAHHRNPVDEFLLGSVSARVAERSRCSVLLIKN</sequence>
<dbReference type="SUPFAM" id="SSF52402">
    <property type="entry name" value="Adenine nucleotide alpha hydrolases-like"/>
    <property type="match status" value="1"/>
</dbReference>
<dbReference type="Proteomes" id="UP000324760">
    <property type="component" value="Chromosome"/>
</dbReference>